<evidence type="ECO:0000313" key="1">
    <source>
        <dbReference type="EMBL" id="KAK1419830.1"/>
    </source>
</evidence>
<dbReference type="Gene3D" id="2.40.50.140">
    <property type="entry name" value="Nucleic acid-binding proteins"/>
    <property type="match status" value="1"/>
</dbReference>
<dbReference type="SUPFAM" id="SSF50249">
    <property type="entry name" value="Nucleic acid-binding proteins"/>
    <property type="match status" value="1"/>
</dbReference>
<organism evidence="1 2">
    <name type="scientific">Tagetes erecta</name>
    <name type="common">African marigold</name>
    <dbReference type="NCBI Taxonomy" id="13708"/>
    <lineage>
        <taxon>Eukaryota</taxon>
        <taxon>Viridiplantae</taxon>
        <taxon>Streptophyta</taxon>
        <taxon>Embryophyta</taxon>
        <taxon>Tracheophyta</taxon>
        <taxon>Spermatophyta</taxon>
        <taxon>Magnoliopsida</taxon>
        <taxon>eudicotyledons</taxon>
        <taxon>Gunneridae</taxon>
        <taxon>Pentapetalae</taxon>
        <taxon>asterids</taxon>
        <taxon>campanulids</taxon>
        <taxon>Asterales</taxon>
        <taxon>Asteraceae</taxon>
        <taxon>Asteroideae</taxon>
        <taxon>Heliantheae alliance</taxon>
        <taxon>Tageteae</taxon>
        <taxon>Tagetes</taxon>
    </lineage>
</organism>
<name>A0AAD8KHR2_TARER</name>
<reference evidence="1" key="1">
    <citation type="journal article" date="2023" name="bioRxiv">
        <title>Improved chromosome-level genome assembly for marigold (Tagetes erecta).</title>
        <authorList>
            <person name="Jiang F."/>
            <person name="Yuan L."/>
            <person name="Wang S."/>
            <person name="Wang H."/>
            <person name="Xu D."/>
            <person name="Wang A."/>
            <person name="Fan W."/>
        </authorList>
    </citation>
    <scope>NUCLEOTIDE SEQUENCE</scope>
    <source>
        <strain evidence="1">WSJ</strain>
        <tissue evidence="1">Leaf</tissue>
    </source>
</reference>
<keyword evidence="2" id="KW-1185">Reference proteome</keyword>
<evidence type="ECO:0000313" key="2">
    <source>
        <dbReference type="Proteomes" id="UP001229421"/>
    </source>
</evidence>
<dbReference type="EMBL" id="JAUHHV010000007">
    <property type="protein sequence ID" value="KAK1419830.1"/>
    <property type="molecule type" value="Genomic_DNA"/>
</dbReference>
<gene>
    <name evidence="1" type="ORF">QVD17_29195</name>
</gene>
<sequence>MFLRVFDLLHDHLVGGFELVLPLSVCPSSIVSFVGRRSILLWNATSCFCVSFGRSEVCVSSMGFGRVDRVSPELLRKGKRLRKVSIRDTIGNPLEITPWEEKRHLIPPEGTIGKAVVVTSTLVTQYNVMQLESTVSTTVEINPNFPELQSYLDKFSKLDDTGDLDPVLQTLTVTELAERASNPNQTLKPISALPTGRYTDAPLLPPISVRGGPMLAVMGPP</sequence>
<dbReference type="InterPro" id="IPR012340">
    <property type="entry name" value="NA-bd_OB-fold"/>
</dbReference>
<dbReference type="AlphaFoldDB" id="A0AAD8KHR2"/>
<comment type="caution">
    <text evidence="1">The sequence shown here is derived from an EMBL/GenBank/DDBJ whole genome shotgun (WGS) entry which is preliminary data.</text>
</comment>
<accession>A0AAD8KHR2</accession>
<proteinExistence type="predicted"/>
<dbReference type="Proteomes" id="UP001229421">
    <property type="component" value="Unassembled WGS sequence"/>
</dbReference>
<protein>
    <submittedName>
        <fullName evidence="1">Uncharacterized protein</fullName>
    </submittedName>
</protein>